<comment type="caution">
    <text evidence="10">The sequence shown here is derived from an EMBL/GenBank/DDBJ whole genome shotgun (WGS) entry which is preliminary data.</text>
</comment>
<reference evidence="11" key="1">
    <citation type="journal article" date="2019" name="Int. J. Syst. Evol. Microbiol.">
        <title>The Global Catalogue of Microorganisms (GCM) 10K type strain sequencing project: providing services to taxonomists for standard genome sequencing and annotation.</title>
        <authorList>
            <consortium name="The Broad Institute Genomics Platform"/>
            <consortium name="The Broad Institute Genome Sequencing Center for Infectious Disease"/>
            <person name="Wu L."/>
            <person name="Ma J."/>
        </authorList>
    </citation>
    <scope>NUCLEOTIDE SEQUENCE [LARGE SCALE GENOMIC DNA]</scope>
    <source>
        <strain evidence="11">CGMCC 1.12750</strain>
    </source>
</reference>
<proteinExistence type="inferred from homology"/>
<dbReference type="Gene3D" id="3.10.50.40">
    <property type="match status" value="1"/>
</dbReference>
<feature type="domain" description="PpiC" evidence="9">
    <location>
        <begin position="113"/>
        <end position="215"/>
    </location>
</feature>
<dbReference type="Pfam" id="PF00639">
    <property type="entry name" value="Rotamase"/>
    <property type="match status" value="1"/>
</dbReference>
<sequence length="266" mass="28028">MGTPLLADVTVNGVAIPAARIATEAQNHPAPQGKPGAAWRAAARALALREALLQEARARQLVPEPQELEPGQVETEEEALVRALLDQAIQPEAPSEAALRAIHAAHPDRFRAPPLWEAAHILIAAPPDDAAARADCRVRAMSLLQDVQAAPARFAELARAHSACSSREAGGLLGQIGPGDTVAAFESALRGLQAGQIAPEPVETRFGFHLIRLDAAAEGAVLPFEVVLPRLRAAAEKAAWVRAAKAFAEDLLARARLTGVPEVRPA</sequence>
<evidence type="ECO:0000256" key="1">
    <source>
        <dbReference type="ARBA" id="ARBA00000971"/>
    </source>
</evidence>
<dbReference type="InterPro" id="IPR027304">
    <property type="entry name" value="Trigger_fact/SurA_dom_sf"/>
</dbReference>
<dbReference type="PANTHER" id="PTHR47245:SF2">
    <property type="entry name" value="PEPTIDYL-PROLYL CIS-TRANS ISOMERASE HP_0175-RELATED"/>
    <property type="match status" value="1"/>
</dbReference>
<dbReference type="InterPro" id="IPR050245">
    <property type="entry name" value="PrsA_foldase"/>
</dbReference>
<evidence type="ECO:0000256" key="4">
    <source>
        <dbReference type="ARBA" id="ARBA00018370"/>
    </source>
</evidence>
<comment type="similarity">
    <text evidence="2">Belongs to the PpiC/parvulin rotamase family.</text>
</comment>
<evidence type="ECO:0000256" key="7">
    <source>
        <dbReference type="ARBA" id="ARBA00031484"/>
    </source>
</evidence>
<dbReference type="EMBL" id="JBHTFQ010000004">
    <property type="protein sequence ID" value="MFC7704222.1"/>
    <property type="molecule type" value="Genomic_DNA"/>
</dbReference>
<dbReference type="PROSITE" id="PS01096">
    <property type="entry name" value="PPIC_PPIASE_1"/>
    <property type="match status" value="1"/>
</dbReference>
<evidence type="ECO:0000256" key="6">
    <source>
        <dbReference type="ARBA" id="ARBA00030642"/>
    </source>
</evidence>
<evidence type="ECO:0000256" key="3">
    <source>
        <dbReference type="ARBA" id="ARBA00013194"/>
    </source>
</evidence>
<comment type="catalytic activity">
    <reaction evidence="1">
        <text>[protein]-peptidylproline (omega=180) = [protein]-peptidylproline (omega=0)</text>
        <dbReference type="Rhea" id="RHEA:16237"/>
        <dbReference type="Rhea" id="RHEA-COMP:10747"/>
        <dbReference type="Rhea" id="RHEA-COMP:10748"/>
        <dbReference type="ChEBI" id="CHEBI:83833"/>
        <dbReference type="ChEBI" id="CHEBI:83834"/>
        <dbReference type="EC" id="5.2.1.8"/>
    </reaction>
</comment>
<protein>
    <recommendedName>
        <fullName evidence="4">Parvulin-like PPIase</fullName>
        <ecNumber evidence="3">5.2.1.8</ecNumber>
    </recommendedName>
    <alternativeName>
        <fullName evidence="6">Peptidyl-prolyl cis-trans isomerase plp</fullName>
    </alternativeName>
    <alternativeName>
        <fullName evidence="7">Rotamase plp</fullName>
    </alternativeName>
</protein>
<evidence type="ECO:0000256" key="5">
    <source>
        <dbReference type="ARBA" id="ARBA00023110"/>
    </source>
</evidence>
<organism evidence="10 11">
    <name type="scientific">Plastorhodobacter daqingensis</name>
    <dbReference type="NCBI Taxonomy" id="1387281"/>
    <lineage>
        <taxon>Bacteria</taxon>
        <taxon>Pseudomonadati</taxon>
        <taxon>Pseudomonadota</taxon>
        <taxon>Alphaproteobacteria</taxon>
        <taxon>Rhodobacterales</taxon>
        <taxon>Paracoccaceae</taxon>
        <taxon>Plastorhodobacter</taxon>
    </lineage>
</organism>
<evidence type="ECO:0000313" key="11">
    <source>
        <dbReference type="Proteomes" id="UP001596516"/>
    </source>
</evidence>
<dbReference type="InterPro" id="IPR000297">
    <property type="entry name" value="PPIase_PpiC"/>
</dbReference>
<dbReference type="PANTHER" id="PTHR47245">
    <property type="entry name" value="PEPTIDYLPROLYL ISOMERASE"/>
    <property type="match status" value="1"/>
</dbReference>
<dbReference type="RefSeq" id="WP_377402100.1">
    <property type="nucleotide sequence ID" value="NZ_JBHTFQ010000004.1"/>
</dbReference>
<dbReference type="EC" id="5.2.1.8" evidence="3"/>
<evidence type="ECO:0000256" key="2">
    <source>
        <dbReference type="ARBA" id="ARBA00007656"/>
    </source>
</evidence>
<keyword evidence="5 8" id="KW-0697">Rotamase</keyword>
<dbReference type="SUPFAM" id="SSF54534">
    <property type="entry name" value="FKBP-like"/>
    <property type="match status" value="1"/>
</dbReference>
<dbReference type="PROSITE" id="PS50198">
    <property type="entry name" value="PPIC_PPIASE_2"/>
    <property type="match status" value="1"/>
</dbReference>
<keyword evidence="11" id="KW-1185">Reference proteome</keyword>
<keyword evidence="8 10" id="KW-0413">Isomerase</keyword>
<dbReference type="InterPro" id="IPR046357">
    <property type="entry name" value="PPIase_dom_sf"/>
</dbReference>
<gene>
    <name evidence="10" type="ORF">ACFQXB_08455</name>
</gene>
<dbReference type="GO" id="GO:0016853">
    <property type="term" value="F:isomerase activity"/>
    <property type="evidence" value="ECO:0007669"/>
    <property type="project" value="UniProtKB-KW"/>
</dbReference>
<dbReference type="InterPro" id="IPR023058">
    <property type="entry name" value="PPIase_PpiC_CS"/>
</dbReference>
<evidence type="ECO:0000259" key="9">
    <source>
        <dbReference type="PROSITE" id="PS50198"/>
    </source>
</evidence>
<name>A0ABW2UHR1_9RHOB</name>
<evidence type="ECO:0000313" key="10">
    <source>
        <dbReference type="EMBL" id="MFC7704222.1"/>
    </source>
</evidence>
<accession>A0ABW2UHR1</accession>
<evidence type="ECO:0000256" key="8">
    <source>
        <dbReference type="PROSITE-ProRule" id="PRU00278"/>
    </source>
</evidence>
<dbReference type="SUPFAM" id="SSF109998">
    <property type="entry name" value="Triger factor/SurA peptide-binding domain-like"/>
    <property type="match status" value="1"/>
</dbReference>
<dbReference type="Proteomes" id="UP001596516">
    <property type="component" value="Unassembled WGS sequence"/>
</dbReference>